<dbReference type="AlphaFoldDB" id="A0A1M4ZE16"/>
<dbReference type="Proteomes" id="UP000184108">
    <property type="component" value="Unassembled WGS sequence"/>
</dbReference>
<evidence type="ECO:0000313" key="1">
    <source>
        <dbReference type="EMBL" id="SHF16218.1"/>
    </source>
</evidence>
<proteinExistence type="predicted"/>
<accession>A0A1M4ZE16</accession>
<gene>
    <name evidence="1" type="ORF">SAMN02787073_1569</name>
</gene>
<protein>
    <submittedName>
        <fullName evidence="1">Uncharacterized protein</fullName>
    </submittedName>
</protein>
<sequence>MPTSDEDTMILLEMPDIGRGPLKSNLRAVGKGAGKALAKKDAKKTSGWVTRKVFDSLDPSIQKKVKNAISKGIIAPEGQQGIIRLSATEATSTGYK</sequence>
<dbReference type="RefSeq" id="WP_073172407.1">
    <property type="nucleotide sequence ID" value="NZ_FQVE01000002.1"/>
</dbReference>
<reference evidence="2" key="1">
    <citation type="submission" date="2016-11" db="EMBL/GenBank/DDBJ databases">
        <authorList>
            <person name="Varghese N."/>
            <person name="Submissions S."/>
        </authorList>
    </citation>
    <scope>NUCLEOTIDE SEQUENCE [LARGE SCALE GENOMIC DNA]</scope>
    <source>
        <strain evidence="2">YR203</strain>
    </source>
</reference>
<name>A0A1M4ZE16_9FLAO</name>
<organism evidence="1 2">
    <name type="scientific">Chryseobacterium vrystaatense</name>
    <dbReference type="NCBI Taxonomy" id="307480"/>
    <lineage>
        <taxon>Bacteria</taxon>
        <taxon>Pseudomonadati</taxon>
        <taxon>Bacteroidota</taxon>
        <taxon>Flavobacteriia</taxon>
        <taxon>Flavobacteriales</taxon>
        <taxon>Weeksellaceae</taxon>
        <taxon>Chryseobacterium group</taxon>
        <taxon>Chryseobacterium</taxon>
    </lineage>
</organism>
<dbReference type="EMBL" id="FQVE01000002">
    <property type="protein sequence ID" value="SHF16218.1"/>
    <property type="molecule type" value="Genomic_DNA"/>
</dbReference>
<evidence type="ECO:0000313" key="2">
    <source>
        <dbReference type="Proteomes" id="UP000184108"/>
    </source>
</evidence>